<accession>A0A6S6U964</accession>
<dbReference type="EMBL" id="CACVAU010000076">
    <property type="protein sequence ID" value="CAA6824618.1"/>
    <property type="molecule type" value="Genomic_DNA"/>
</dbReference>
<gene>
    <name evidence="2" type="ORF">HELGO_WM51531</name>
</gene>
<feature type="domain" description="DUF4172" evidence="1">
    <location>
        <begin position="7"/>
        <end position="32"/>
    </location>
</feature>
<evidence type="ECO:0000259" key="1">
    <source>
        <dbReference type="Pfam" id="PF13776"/>
    </source>
</evidence>
<dbReference type="InterPro" id="IPR025230">
    <property type="entry name" value="DUF4172"/>
</dbReference>
<dbReference type="Pfam" id="PF13776">
    <property type="entry name" value="DUF4172"/>
    <property type="match status" value="1"/>
</dbReference>
<proteinExistence type="predicted"/>
<dbReference type="AlphaFoldDB" id="A0A6S6U964"/>
<name>A0A6S6U964_9BACT</name>
<reference evidence="2" key="1">
    <citation type="submission" date="2020-01" db="EMBL/GenBank/DDBJ databases">
        <authorList>
            <person name="Meier V. D."/>
            <person name="Meier V D."/>
        </authorList>
    </citation>
    <scope>NUCLEOTIDE SEQUENCE</scope>
    <source>
        <strain evidence="2">HLG_WM_MAG_05</strain>
    </source>
</reference>
<sequence>MSFEKKWIWQRETYPNFEYNQTKLDPILQEIKSVDIVTDIQIIICETYFNVPHSKEILIKNHI</sequence>
<organism evidence="2">
    <name type="scientific">uncultured Sulfurovum sp</name>
    <dbReference type="NCBI Taxonomy" id="269237"/>
    <lineage>
        <taxon>Bacteria</taxon>
        <taxon>Pseudomonadati</taxon>
        <taxon>Campylobacterota</taxon>
        <taxon>Epsilonproteobacteria</taxon>
        <taxon>Campylobacterales</taxon>
        <taxon>Sulfurovaceae</taxon>
        <taxon>Sulfurovum</taxon>
        <taxon>environmental samples</taxon>
    </lineage>
</organism>
<protein>
    <recommendedName>
        <fullName evidence="1">DUF4172 domain-containing protein</fullName>
    </recommendedName>
</protein>
<evidence type="ECO:0000313" key="2">
    <source>
        <dbReference type="EMBL" id="CAA6824618.1"/>
    </source>
</evidence>